<sequence length="126" mass="14366">MNSIPRSNSDSMANYTKPPGRRLIKRMSTRTKWLILAPVSLALIGAGLCVFSEAGQAKHTGQPFRQWFLWGTYGLILINGGLALFGQAVRYRVQLDYRRFVRRQLKKQERQFVSKKRKTPPTKGGV</sequence>
<evidence type="ECO:0000256" key="1">
    <source>
        <dbReference type="SAM" id="Phobius"/>
    </source>
</evidence>
<proteinExistence type="predicted"/>
<feature type="transmembrane region" description="Helical" evidence="1">
    <location>
        <begin position="67"/>
        <end position="89"/>
    </location>
</feature>
<comment type="caution">
    <text evidence="2">The sequence shown here is derived from an EMBL/GenBank/DDBJ whole genome shotgun (WGS) entry which is preliminary data.</text>
</comment>
<organism evidence="2 3">
    <name type="scientific">Fibrisoma limi BUZ 3</name>
    <dbReference type="NCBI Taxonomy" id="1185876"/>
    <lineage>
        <taxon>Bacteria</taxon>
        <taxon>Pseudomonadati</taxon>
        <taxon>Bacteroidota</taxon>
        <taxon>Cytophagia</taxon>
        <taxon>Cytophagales</taxon>
        <taxon>Spirosomataceae</taxon>
        <taxon>Fibrisoma</taxon>
    </lineage>
</organism>
<accession>I2GJ36</accession>
<dbReference type="EMBL" id="CAIT01000006">
    <property type="protein sequence ID" value="CCH53911.1"/>
    <property type="molecule type" value="Genomic_DNA"/>
</dbReference>
<dbReference type="STRING" id="1185876.BN8_03043"/>
<keyword evidence="1" id="KW-0472">Membrane</keyword>
<gene>
    <name evidence="2" type="ORF">BN8_03043</name>
</gene>
<keyword evidence="1" id="KW-0812">Transmembrane</keyword>
<protein>
    <submittedName>
        <fullName evidence="2">Uncharacterized protein</fullName>
    </submittedName>
</protein>
<evidence type="ECO:0000313" key="3">
    <source>
        <dbReference type="Proteomes" id="UP000009309"/>
    </source>
</evidence>
<keyword evidence="1" id="KW-1133">Transmembrane helix</keyword>
<name>I2GJ36_9BACT</name>
<dbReference type="Proteomes" id="UP000009309">
    <property type="component" value="Unassembled WGS sequence"/>
</dbReference>
<dbReference type="eggNOG" id="ENOG50337JP">
    <property type="taxonomic scope" value="Bacteria"/>
</dbReference>
<reference evidence="2 3" key="1">
    <citation type="journal article" date="2012" name="J. Bacteriol.">
        <title>Genome Sequence of the Filamentous Bacterium Fibrisoma limi BUZ 3T.</title>
        <authorList>
            <person name="Filippini M."/>
            <person name="Qi W."/>
            <person name="Jaenicke S."/>
            <person name="Goesmann A."/>
            <person name="Smits T.H."/>
            <person name="Bagheri H.C."/>
        </authorList>
    </citation>
    <scope>NUCLEOTIDE SEQUENCE [LARGE SCALE GENOMIC DNA]</scope>
    <source>
        <strain evidence="3">BUZ 3T</strain>
    </source>
</reference>
<keyword evidence="3" id="KW-1185">Reference proteome</keyword>
<evidence type="ECO:0000313" key="2">
    <source>
        <dbReference type="EMBL" id="CCH53911.1"/>
    </source>
</evidence>
<dbReference type="AlphaFoldDB" id="I2GJ36"/>